<dbReference type="Gene3D" id="2.120.10.80">
    <property type="entry name" value="Kelch-type beta propeller"/>
    <property type="match status" value="1"/>
</dbReference>
<dbReference type="Gene3D" id="1.25.40.420">
    <property type="match status" value="1"/>
</dbReference>
<protein>
    <submittedName>
        <fullName evidence="4">Kelch-like protein 26</fullName>
    </submittedName>
</protein>
<gene>
    <name evidence="4" type="ORF">ElyMa_000846900</name>
</gene>
<keyword evidence="1" id="KW-0880">Kelch repeat</keyword>
<dbReference type="SMART" id="SM00225">
    <property type="entry name" value="BTB"/>
    <property type="match status" value="1"/>
</dbReference>
<comment type="caution">
    <text evidence="4">The sequence shown here is derived from an EMBL/GenBank/DDBJ whole genome shotgun (WGS) entry which is preliminary data.</text>
</comment>
<dbReference type="PIRSF" id="PIRSF037037">
    <property type="entry name" value="Kelch-like_protein_gigaxonin"/>
    <property type="match status" value="1"/>
</dbReference>
<evidence type="ECO:0000259" key="3">
    <source>
        <dbReference type="PROSITE" id="PS50097"/>
    </source>
</evidence>
<evidence type="ECO:0000256" key="1">
    <source>
        <dbReference type="ARBA" id="ARBA00022441"/>
    </source>
</evidence>
<dbReference type="Proteomes" id="UP000762676">
    <property type="component" value="Unassembled WGS sequence"/>
</dbReference>
<dbReference type="SUPFAM" id="SSF117281">
    <property type="entry name" value="Kelch motif"/>
    <property type="match status" value="1"/>
</dbReference>
<evidence type="ECO:0000313" key="5">
    <source>
        <dbReference type="Proteomes" id="UP000762676"/>
    </source>
</evidence>
<dbReference type="PROSITE" id="PS50097">
    <property type="entry name" value="BTB"/>
    <property type="match status" value="1"/>
</dbReference>
<proteinExistence type="predicted"/>
<dbReference type="Gene3D" id="3.30.710.10">
    <property type="entry name" value="Potassium Channel Kv1.1, Chain A"/>
    <property type="match status" value="1"/>
</dbReference>
<keyword evidence="5" id="KW-1185">Reference proteome</keyword>
<dbReference type="InterPro" id="IPR017096">
    <property type="entry name" value="BTB-kelch_protein"/>
</dbReference>
<dbReference type="AlphaFoldDB" id="A0AAV4H458"/>
<dbReference type="InterPro" id="IPR015915">
    <property type="entry name" value="Kelch-typ_b-propeller"/>
</dbReference>
<feature type="domain" description="BTB" evidence="3">
    <location>
        <begin position="116"/>
        <end position="183"/>
    </location>
</feature>
<dbReference type="Pfam" id="PF01344">
    <property type="entry name" value="Kelch_1"/>
    <property type="match status" value="1"/>
</dbReference>
<dbReference type="FunFam" id="1.25.40.420:FF:000001">
    <property type="entry name" value="Kelch-like family member 12"/>
    <property type="match status" value="1"/>
</dbReference>
<keyword evidence="2" id="KW-0677">Repeat</keyword>
<dbReference type="InterPro" id="IPR000210">
    <property type="entry name" value="BTB/POZ_dom"/>
</dbReference>
<dbReference type="InterPro" id="IPR011705">
    <property type="entry name" value="BACK"/>
</dbReference>
<evidence type="ECO:0000256" key="2">
    <source>
        <dbReference type="ARBA" id="ARBA00022737"/>
    </source>
</evidence>
<dbReference type="SMART" id="SM00875">
    <property type="entry name" value="BACK"/>
    <property type="match status" value="1"/>
</dbReference>
<dbReference type="InterPro" id="IPR006652">
    <property type="entry name" value="Kelch_1"/>
</dbReference>
<dbReference type="InterPro" id="IPR011333">
    <property type="entry name" value="SKP1/BTB/POZ_sf"/>
</dbReference>
<dbReference type="PANTHER" id="PTHR45632:SF3">
    <property type="entry name" value="KELCH-LIKE PROTEIN 32"/>
    <property type="match status" value="1"/>
</dbReference>
<dbReference type="SUPFAM" id="SSF54695">
    <property type="entry name" value="POZ domain"/>
    <property type="match status" value="1"/>
</dbReference>
<organism evidence="4 5">
    <name type="scientific">Elysia marginata</name>
    <dbReference type="NCBI Taxonomy" id="1093978"/>
    <lineage>
        <taxon>Eukaryota</taxon>
        <taxon>Metazoa</taxon>
        <taxon>Spiralia</taxon>
        <taxon>Lophotrochozoa</taxon>
        <taxon>Mollusca</taxon>
        <taxon>Gastropoda</taxon>
        <taxon>Heterobranchia</taxon>
        <taxon>Euthyneura</taxon>
        <taxon>Panpulmonata</taxon>
        <taxon>Sacoglossa</taxon>
        <taxon>Placobranchoidea</taxon>
        <taxon>Plakobranchidae</taxon>
        <taxon>Elysia</taxon>
    </lineage>
</organism>
<dbReference type="EMBL" id="BMAT01001742">
    <property type="protein sequence ID" value="GFR91590.1"/>
    <property type="molecule type" value="Genomic_DNA"/>
</dbReference>
<accession>A0AAV4H458</accession>
<dbReference type="Pfam" id="PF24681">
    <property type="entry name" value="Kelch_KLHDC2_KLHL20_DRC7"/>
    <property type="match status" value="1"/>
</dbReference>
<name>A0AAV4H458_9GAST</name>
<dbReference type="Pfam" id="PF07707">
    <property type="entry name" value="BACK"/>
    <property type="match status" value="1"/>
</dbReference>
<evidence type="ECO:0000313" key="4">
    <source>
        <dbReference type="EMBL" id="GFR91590.1"/>
    </source>
</evidence>
<reference evidence="4 5" key="1">
    <citation type="journal article" date="2021" name="Elife">
        <title>Chloroplast acquisition without the gene transfer in kleptoplastic sea slugs, Plakobranchus ocellatus.</title>
        <authorList>
            <person name="Maeda T."/>
            <person name="Takahashi S."/>
            <person name="Yoshida T."/>
            <person name="Shimamura S."/>
            <person name="Takaki Y."/>
            <person name="Nagai Y."/>
            <person name="Toyoda A."/>
            <person name="Suzuki Y."/>
            <person name="Arimoto A."/>
            <person name="Ishii H."/>
            <person name="Satoh N."/>
            <person name="Nishiyama T."/>
            <person name="Hasebe M."/>
            <person name="Maruyama T."/>
            <person name="Minagawa J."/>
            <person name="Obokata J."/>
            <person name="Shigenobu S."/>
        </authorList>
    </citation>
    <scope>NUCLEOTIDE SEQUENCE [LARGE SCALE GENOMIC DNA]</scope>
</reference>
<dbReference type="PANTHER" id="PTHR45632">
    <property type="entry name" value="LD33804P"/>
    <property type="match status" value="1"/>
</dbReference>
<dbReference type="SMART" id="SM00612">
    <property type="entry name" value="Kelch"/>
    <property type="match status" value="4"/>
</dbReference>
<sequence length="680" mass="75165">MPLRKLTQYSTRSVSGARLRFLDNTCDNMAQARDRDQPGSSSSNLSSNLRLLASLAEASSSSSSSSPSTSSTSGCSAAAVHKEENHLSAYIPCSTENHCCSLLHGLQELRKSNTLCDYTLIADGQKIPVHRVVMVACSDYFRVMMTGQMKESREEAVELNGVSAGGLSVVVDFAYTGRLELTTDNVEEVLSAASHLQVTVAVELCSKYLEMALTTENCTDILNLAQMYSLSSTQSKALQYMMDNFMVVSASDQFFKLTHKQLALMLQDNSLCVPSEYSLFKIVLRWIDADKDDRTQHLAELMRNIRLPLLAGEELVEKVSKVELMKTSPECSELLTEAKDYHIVVGKQPLLQNSRTQVRSNNPSIVIPHGQTLESYTFHNKNHGFLRDPPIPLFNPSVTVLDNFMYACGGKYDSAENNEIATARCFRYDPRFDSWYELASMNEARKDFVAVAFDGKIYAVGGQDENMVMCTVEYYTIATEEWEMCASISHSCYGHAGARCGNKIYVSGGQRFSGCASNMSVYTPALNLWEEKAPMLNGRCNHVMLEVQEKLYVIGGNIEDSYGFPVPIIAMEFYCPKTDQWSICKTTCNIREAGAATLNGKIFILGGINGEHYYSDLLQEYNPACDQMKILERYPTRVYGRSCCMLTLPHFLSGVGGGSFGSGSLGASHLLDLSGAKVDS</sequence>
<dbReference type="Pfam" id="PF00651">
    <property type="entry name" value="BTB"/>
    <property type="match status" value="1"/>
</dbReference>